<dbReference type="EMBL" id="JWZT01003372">
    <property type="protein sequence ID" value="KII66934.1"/>
    <property type="molecule type" value="Genomic_DNA"/>
</dbReference>
<keyword evidence="1" id="KW-0175">Coiled coil</keyword>
<comment type="caution">
    <text evidence="2">The sequence shown here is derived from an EMBL/GenBank/DDBJ whole genome shotgun (WGS) entry which is preliminary data.</text>
</comment>
<reference evidence="2 3" key="1">
    <citation type="journal article" date="2014" name="Genome Biol. Evol.">
        <title>The genome of the myxosporean Thelohanellus kitauei shows adaptations to nutrient acquisition within its fish host.</title>
        <authorList>
            <person name="Yang Y."/>
            <person name="Xiong J."/>
            <person name="Zhou Z."/>
            <person name="Huo F."/>
            <person name="Miao W."/>
            <person name="Ran C."/>
            <person name="Liu Y."/>
            <person name="Zhang J."/>
            <person name="Feng J."/>
            <person name="Wang M."/>
            <person name="Wang M."/>
            <person name="Wang L."/>
            <person name="Yao B."/>
        </authorList>
    </citation>
    <scope>NUCLEOTIDE SEQUENCE [LARGE SCALE GENOMIC DNA]</scope>
    <source>
        <strain evidence="2">Wuqing</strain>
    </source>
</reference>
<sequence>MVLTWPKSQKYAFNSTLSTFSDSFLKILSKYEELQSGYDKLLNDCNGLVLTAKKLREDKKNLEKNLADINEKINYFENKKTEVSIVETYATKHHQQILKALNQKCLIVFHSQASQCIELVKDSVNVLSDGKKKNHYQRSEINVVQNHFYVLESQKLLKYLRLVLKECSLTELDIDCVVSAVKIRCCLTRARYIIENTVGGVYHAKLALEIFRFTKSLISWFPNFQAMQSENQKELQTESQTVIDICQQFNKLLGLDADIIRDQIENFRVLNSKFIVSKYKPCDSFSLIASIISYNIREILKILHSNEFSDVSRLFENLCFEKCSELLSELSSKKLDKFVLKDEQLQTLHSFSQETSGLVKVLKSFDKSRHVPVCQDISNKFQDLHGPVIEILKSAQNLELPIKESRKQFSLWPNILNNKISEFFRVLEDYLMETGPSGQKSKEINKLHELESQNSKKVKTIDYLKQLMLQKDEKYNELSKDVSRITKS</sequence>
<accession>A0A0C2IN85</accession>
<evidence type="ECO:0000313" key="2">
    <source>
        <dbReference type="EMBL" id="KII66934.1"/>
    </source>
</evidence>
<gene>
    <name evidence="2" type="ORF">RF11_09738</name>
</gene>
<protein>
    <submittedName>
        <fullName evidence="2">Uncharacterized protein</fullName>
    </submittedName>
</protein>
<evidence type="ECO:0000256" key="1">
    <source>
        <dbReference type="SAM" id="Coils"/>
    </source>
</evidence>
<feature type="coiled-coil region" evidence="1">
    <location>
        <begin position="45"/>
        <end position="79"/>
    </location>
</feature>
<dbReference type="AlphaFoldDB" id="A0A0C2IN85"/>
<proteinExistence type="predicted"/>
<evidence type="ECO:0000313" key="3">
    <source>
        <dbReference type="Proteomes" id="UP000031668"/>
    </source>
</evidence>
<name>A0A0C2IN85_THEKT</name>
<keyword evidence="3" id="KW-1185">Reference proteome</keyword>
<dbReference type="Proteomes" id="UP000031668">
    <property type="component" value="Unassembled WGS sequence"/>
</dbReference>
<organism evidence="2 3">
    <name type="scientific">Thelohanellus kitauei</name>
    <name type="common">Myxosporean</name>
    <dbReference type="NCBI Taxonomy" id="669202"/>
    <lineage>
        <taxon>Eukaryota</taxon>
        <taxon>Metazoa</taxon>
        <taxon>Cnidaria</taxon>
        <taxon>Myxozoa</taxon>
        <taxon>Myxosporea</taxon>
        <taxon>Bivalvulida</taxon>
        <taxon>Platysporina</taxon>
        <taxon>Myxobolidae</taxon>
        <taxon>Thelohanellus</taxon>
    </lineage>
</organism>